<evidence type="ECO:0000313" key="2">
    <source>
        <dbReference type="EMBL" id="MBB3189229.1"/>
    </source>
</evidence>
<dbReference type="PANTHER" id="PTHR33840:SF1">
    <property type="entry name" value="TLE1 PHOSPHOLIPASE DOMAIN-CONTAINING PROTEIN"/>
    <property type="match status" value="1"/>
</dbReference>
<sequence>MKRIAICFDGTWNRPEETIGEDFPTNVLQFARGIRPIDGQGVEQVVFYDWGIGSYHDMVRAGATGHGLEKNVMDGYRFLVHNYEAGDEIFLFGFSRGAYTVRSLCGMINNCSILRKEHANQVENGFRLYKTKKHKANGEHSMAWKRQYAVAERVPIRFVGVWDTVGALGLPFTFFGLVKDRDLFYDRKIGSNIQVARHALSLDEQREDFEPTLWEPRRDVDLEQVWFAGVHSDVGGGYKPDKEGYTLADIPLRWLAKEADKQGLVFNDIIRNKQTSPATRQHNEYKGKYKLLGKRIRKIPEPESHRTWVHESVIARYETGYRSEPIERFVKDQGKWPPTWRDD</sequence>
<name>A0A839V6Q9_9GAMM</name>
<dbReference type="PANTHER" id="PTHR33840">
    <property type="match status" value="1"/>
</dbReference>
<comment type="caution">
    <text evidence="2">The sequence shown here is derived from an EMBL/GenBank/DDBJ whole genome shotgun (WGS) entry which is preliminary data.</text>
</comment>
<gene>
    <name evidence="2" type="ORF">FHR94_000451</name>
</gene>
<dbReference type="AlphaFoldDB" id="A0A839V6Q9"/>
<evidence type="ECO:0000313" key="3">
    <source>
        <dbReference type="Proteomes" id="UP000547614"/>
    </source>
</evidence>
<proteinExistence type="predicted"/>
<reference evidence="2 3" key="1">
    <citation type="submission" date="2020-08" db="EMBL/GenBank/DDBJ databases">
        <title>Genomic Encyclopedia of Type Strains, Phase III (KMG-III): the genomes of soil and plant-associated and newly described type strains.</title>
        <authorList>
            <person name="Whitman W."/>
        </authorList>
    </citation>
    <scope>NUCLEOTIDE SEQUENCE [LARGE SCALE GENOMIC DNA]</scope>
    <source>
        <strain evidence="2 3">CECT 7282</strain>
    </source>
</reference>
<dbReference type="EMBL" id="JACHXP010000002">
    <property type="protein sequence ID" value="MBB3189229.1"/>
    <property type="molecule type" value="Genomic_DNA"/>
</dbReference>
<keyword evidence="3" id="KW-1185">Reference proteome</keyword>
<dbReference type="Pfam" id="PF09994">
    <property type="entry name" value="T6SS_Tle1-like_cat"/>
    <property type="match status" value="1"/>
</dbReference>
<accession>A0A839V6Q9</accession>
<feature type="domain" description="T6SS Phospholipase effector Tle1-like catalytic" evidence="1">
    <location>
        <begin position="2"/>
        <end position="258"/>
    </location>
</feature>
<evidence type="ECO:0000259" key="1">
    <source>
        <dbReference type="Pfam" id="PF09994"/>
    </source>
</evidence>
<protein>
    <submittedName>
        <fullName evidence="2">Uncharacterized protein (DUF2235 family)</fullName>
    </submittedName>
</protein>
<dbReference type="InterPro" id="IPR018712">
    <property type="entry name" value="Tle1-like_cat"/>
</dbReference>
<dbReference type="RefSeq" id="WP_183323994.1">
    <property type="nucleotide sequence ID" value="NZ_JACHXP010000002.1"/>
</dbReference>
<dbReference type="Proteomes" id="UP000547614">
    <property type="component" value="Unassembled WGS sequence"/>
</dbReference>
<organism evidence="2 3">
    <name type="scientific">Halomonas cerina</name>
    <dbReference type="NCBI Taxonomy" id="447424"/>
    <lineage>
        <taxon>Bacteria</taxon>
        <taxon>Pseudomonadati</taxon>
        <taxon>Pseudomonadota</taxon>
        <taxon>Gammaproteobacteria</taxon>
        <taxon>Oceanospirillales</taxon>
        <taxon>Halomonadaceae</taxon>
        <taxon>Halomonas</taxon>
    </lineage>
</organism>